<sequence>VGGESSSQDSPVLVPVAELRLVLLGRTGSGKSAAGNTILGREEGSQAIVPSTDINIEVRRVNERKVTVVDTPDWFCPELSLEEVRQDVERCVRLSAPGPHAFLLVIPAKQSAGEIRYILEKMEEIFGERCWWFTMVLFTVFGELQDDILEELFAGSPEVMGLVEKSGNRFHMLNIMENGNKVRVLRLLEKIDEMLIANNNRFYKRTLSGSV</sequence>
<evidence type="ECO:0000256" key="5">
    <source>
        <dbReference type="ARBA" id="ARBA00008535"/>
    </source>
</evidence>
<name>A0AAY5EXW9_ELEEL</name>
<evidence type="ECO:0000256" key="10">
    <source>
        <dbReference type="ARBA" id="ARBA00023034"/>
    </source>
</evidence>
<evidence type="ECO:0000256" key="3">
    <source>
        <dbReference type="ARBA" id="ARBA00004514"/>
    </source>
</evidence>
<dbReference type="SUPFAM" id="SSF52540">
    <property type="entry name" value="P-loop containing nucleoside triphosphate hydrolases"/>
    <property type="match status" value="1"/>
</dbReference>
<dbReference type="PROSITE" id="PS51720">
    <property type="entry name" value="G_AIG1"/>
    <property type="match status" value="1"/>
</dbReference>
<dbReference type="GO" id="GO:0005829">
    <property type="term" value="C:cytosol"/>
    <property type="evidence" value="ECO:0007669"/>
    <property type="project" value="UniProtKB-SubCell"/>
</dbReference>
<dbReference type="InterPro" id="IPR045058">
    <property type="entry name" value="GIMA/IAN/Toc"/>
</dbReference>
<evidence type="ECO:0000256" key="12">
    <source>
        <dbReference type="ARBA" id="ARBA00023134"/>
    </source>
</evidence>
<keyword evidence="10" id="KW-0333">Golgi apparatus</keyword>
<keyword evidence="6" id="KW-0963">Cytoplasm</keyword>
<reference evidence="17" key="2">
    <citation type="submission" date="2025-08" db="UniProtKB">
        <authorList>
            <consortium name="Ensembl"/>
        </authorList>
    </citation>
    <scope>IDENTIFICATION</scope>
</reference>
<dbReference type="GO" id="GO:0005739">
    <property type="term" value="C:mitochondrion"/>
    <property type="evidence" value="ECO:0007669"/>
    <property type="project" value="UniProtKB-SubCell"/>
</dbReference>
<dbReference type="AlphaFoldDB" id="A0AAY5EXW9"/>
<accession>A0AAY5EXW9</accession>
<reference evidence="17" key="3">
    <citation type="submission" date="2025-09" db="UniProtKB">
        <authorList>
            <consortium name="Ensembl"/>
        </authorList>
    </citation>
    <scope>IDENTIFICATION</scope>
</reference>
<feature type="domain" description="AIG1-type G" evidence="16">
    <location>
        <begin position="16"/>
        <end position="211"/>
    </location>
</feature>
<evidence type="ECO:0000256" key="9">
    <source>
        <dbReference type="ARBA" id="ARBA00022824"/>
    </source>
</evidence>
<evidence type="ECO:0000256" key="6">
    <source>
        <dbReference type="ARBA" id="ARBA00022490"/>
    </source>
</evidence>
<dbReference type="GeneTree" id="ENSGT01140000282522"/>
<dbReference type="GO" id="GO:0005525">
    <property type="term" value="F:GTP binding"/>
    <property type="evidence" value="ECO:0007669"/>
    <property type="project" value="UniProtKB-KW"/>
</dbReference>
<dbReference type="PANTHER" id="PTHR10903">
    <property type="entry name" value="GTPASE, IMAP FAMILY MEMBER-RELATED"/>
    <property type="match status" value="1"/>
</dbReference>
<evidence type="ECO:0000313" key="18">
    <source>
        <dbReference type="Proteomes" id="UP000314983"/>
    </source>
</evidence>
<evidence type="ECO:0000256" key="13">
    <source>
        <dbReference type="ARBA" id="ARBA00056809"/>
    </source>
</evidence>
<evidence type="ECO:0000256" key="11">
    <source>
        <dbReference type="ARBA" id="ARBA00023128"/>
    </source>
</evidence>
<dbReference type="GO" id="GO:0005794">
    <property type="term" value="C:Golgi apparatus"/>
    <property type="evidence" value="ECO:0007669"/>
    <property type="project" value="UniProtKB-SubCell"/>
</dbReference>
<evidence type="ECO:0000256" key="4">
    <source>
        <dbReference type="ARBA" id="ARBA00004555"/>
    </source>
</evidence>
<evidence type="ECO:0000259" key="16">
    <source>
        <dbReference type="PROSITE" id="PS51720"/>
    </source>
</evidence>
<protein>
    <recommendedName>
        <fullName evidence="14">GTPase IMAP family member 8</fullName>
    </recommendedName>
    <alternativeName>
        <fullName evidence="15">Immune-associated nucleotide-binding protein 9</fullName>
    </alternativeName>
</protein>
<dbReference type="GO" id="GO:0005783">
    <property type="term" value="C:endoplasmic reticulum"/>
    <property type="evidence" value="ECO:0007669"/>
    <property type="project" value="UniProtKB-SubCell"/>
</dbReference>
<keyword evidence="18" id="KW-1185">Reference proteome</keyword>
<keyword evidence="9" id="KW-0256">Endoplasmic reticulum</keyword>
<evidence type="ECO:0000256" key="1">
    <source>
        <dbReference type="ARBA" id="ARBA00004173"/>
    </source>
</evidence>
<evidence type="ECO:0000256" key="15">
    <source>
        <dbReference type="ARBA" id="ARBA00077278"/>
    </source>
</evidence>
<evidence type="ECO:0000256" key="14">
    <source>
        <dbReference type="ARBA" id="ARBA00073539"/>
    </source>
</evidence>
<dbReference type="InterPro" id="IPR006703">
    <property type="entry name" value="G_AIG1"/>
</dbReference>
<evidence type="ECO:0000313" key="17">
    <source>
        <dbReference type="Ensembl" id="ENSEEEP00000061630.1"/>
    </source>
</evidence>
<keyword evidence="11" id="KW-0496">Mitochondrion</keyword>
<comment type="function">
    <text evidence="13">Exerts an anti-apoptotic effect in the immune system and is involved in responses to infections.</text>
</comment>
<organism evidence="17 18">
    <name type="scientific">Electrophorus electricus</name>
    <name type="common">Electric eel</name>
    <name type="synonym">Gymnotus electricus</name>
    <dbReference type="NCBI Taxonomy" id="8005"/>
    <lineage>
        <taxon>Eukaryota</taxon>
        <taxon>Metazoa</taxon>
        <taxon>Chordata</taxon>
        <taxon>Craniata</taxon>
        <taxon>Vertebrata</taxon>
        <taxon>Euteleostomi</taxon>
        <taxon>Actinopterygii</taxon>
        <taxon>Neopterygii</taxon>
        <taxon>Teleostei</taxon>
        <taxon>Ostariophysi</taxon>
        <taxon>Gymnotiformes</taxon>
        <taxon>Gymnotoidei</taxon>
        <taxon>Gymnotidae</taxon>
        <taxon>Electrophorus</taxon>
    </lineage>
</organism>
<dbReference type="Pfam" id="PF04548">
    <property type="entry name" value="AIG1"/>
    <property type="match status" value="1"/>
</dbReference>
<keyword evidence="12" id="KW-0342">GTP-binding</keyword>
<dbReference type="InterPro" id="IPR027417">
    <property type="entry name" value="P-loop_NTPase"/>
</dbReference>
<proteinExistence type="inferred from homology"/>
<evidence type="ECO:0000256" key="8">
    <source>
        <dbReference type="ARBA" id="ARBA00022741"/>
    </source>
</evidence>
<reference evidence="17 18" key="1">
    <citation type="submission" date="2020-05" db="EMBL/GenBank/DDBJ databases">
        <title>Electrophorus electricus (electric eel) genome, fEleEle1, primary haplotype.</title>
        <authorList>
            <person name="Myers G."/>
            <person name="Meyer A."/>
            <person name="Fedrigo O."/>
            <person name="Formenti G."/>
            <person name="Rhie A."/>
            <person name="Tracey A."/>
            <person name="Sims Y."/>
            <person name="Jarvis E.D."/>
        </authorList>
    </citation>
    <scope>NUCLEOTIDE SEQUENCE [LARGE SCALE GENOMIC DNA]</scope>
</reference>
<dbReference type="Proteomes" id="UP000314983">
    <property type="component" value="Chromosome 6"/>
</dbReference>
<keyword evidence="8" id="KW-0547">Nucleotide-binding</keyword>
<dbReference type="Gene3D" id="3.40.50.300">
    <property type="entry name" value="P-loop containing nucleotide triphosphate hydrolases"/>
    <property type="match status" value="1"/>
</dbReference>
<evidence type="ECO:0000256" key="2">
    <source>
        <dbReference type="ARBA" id="ARBA00004240"/>
    </source>
</evidence>
<evidence type="ECO:0000256" key="7">
    <source>
        <dbReference type="ARBA" id="ARBA00022737"/>
    </source>
</evidence>
<dbReference type="Ensembl" id="ENSEEET00000058774.1">
    <property type="protein sequence ID" value="ENSEEEP00000061630.1"/>
    <property type="gene ID" value="ENSEEEG00000026379.1"/>
</dbReference>
<comment type="similarity">
    <text evidence="5">Belongs to the TRAFAC class TrmE-Era-EngA-EngB-Septin-like GTPase superfamily. AIG1/Toc34/Toc159-like paraseptin GTPase family. IAN subfamily.</text>
</comment>
<keyword evidence="7" id="KW-0677">Repeat</keyword>
<dbReference type="PANTHER" id="PTHR10903:SF170">
    <property type="entry name" value="GTPASE IMAP FAMILY MEMBER 7"/>
    <property type="match status" value="1"/>
</dbReference>
<comment type="subcellular location">
    <subcellularLocation>
        <location evidence="3">Cytoplasm</location>
        <location evidence="3">Cytosol</location>
    </subcellularLocation>
    <subcellularLocation>
        <location evidence="2">Endoplasmic reticulum</location>
    </subcellularLocation>
    <subcellularLocation>
        <location evidence="4">Golgi apparatus</location>
    </subcellularLocation>
    <subcellularLocation>
        <location evidence="1">Mitochondrion</location>
    </subcellularLocation>
</comment>
<dbReference type="FunFam" id="3.40.50.300:FF:000536">
    <property type="entry name" value="GTPase IMAP family member 8"/>
    <property type="match status" value="1"/>
</dbReference>